<dbReference type="PROSITE" id="PS51257">
    <property type="entry name" value="PROKAR_LIPOPROTEIN"/>
    <property type="match status" value="1"/>
</dbReference>
<dbReference type="Proteomes" id="UP001168620">
    <property type="component" value="Unassembled WGS sequence"/>
</dbReference>
<dbReference type="RefSeq" id="WP_300951243.1">
    <property type="nucleotide sequence ID" value="NZ_JAUHJQ010000001.1"/>
</dbReference>
<evidence type="ECO:0000313" key="7">
    <source>
        <dbReference type="Proteomes" id="UP001168620"/>
    </source>
</evidence>
<reference evidence="6" key="1">
    <citation type="submission" date="2023-06" db="EMBL/GenBank/DDBJ databases">
        <title>Draft genome sequence of Nocardioides sp. SOB77.</title>
        <authorList>
            <person name="Zhang G."/>
        </authorList>
    </citation>
    <scope>NUCLEOTIDE SEQUENCE</scope>
    <source>
        <strain evidence="6">SOB77</strain>
    </source>
</reference>
<gene>
    <name evidence="6" type="ORF">QWY28_05305</name>
</gene>
<dbReference type="InterPro" id="IPR025997">
    <property type="entry name" value="SBP_2_dom"/>
</dbReference>
<feature type="chain" id="PRO_5046548900" evidence="4">
    <location>
        <begin position="31"/>
        <end position="393"/>
    </location>
</feature>
<feature type="domain" description="Periplasmic binding protein" evidence="5">
    <location>
        <begin position="79"/>
        <end position="350"/>
    </location>
</feature>
<dbReference type="InterPro" id="IPR028082">
    <property type="entry name" value="Peripla_BP_I"/>
</dbReference>
<sequence length="393" mass="41760">MTFPRQARWSHRLFGTTAGLALFVAVGACSTETGSGATAAADDDVARAAVQALEESFYDQGSYSEPPSTGPTAQEGYRIAVVNAGVQSPSGTKQVNAAREVAELLDWELSVFDGEYEPSAYQEGIRRAITQGADVIWLYSIDCPLVKTALVEARRAGIPVVSQESADCNEVDPADKSYFAESLQFSEGSFIDWGKALGAAQATWLLAKLGQDADIIEVSVPDLVVLQALHDGFTEVMNERCPDCKVTTVEAQIADLGPTLQEKSETALLRNPSANGMAVSYDDLMTAGGSAAVMASGRNSSIEVVAGTGFPANVELVRDDQGQDAGFAYDMGFETWAAADMVNRLLAGQKQDPAGSDVGVAVYDRESGLPTEGSDWTTDIDYKSVYKKVWGVS</sequence>
<keyword evidence="7" id="KW-1185">Reference proteome</keyword>
<name>A0ABT8FD60_9ACTN</name>
<evidence type="ECO:0000256" key="4">
    <source>
        <dbReference type="SAM" id="SignalP"/>
    </source>
</evidence>
<dbReference type="EMBL" id="JAUHJQ010000001">
    <property type="protein sequence ID" value="MDN4172350.1"/>
    <property type="molecule type" value="Genomic_DNA"/>
</dbReference>
<dbReference type="Pfam" id="PF13407">
    <property type="entry name" value="Peripla_BP_4"/>
    <property type="match status" value="1"/>
</dbReference>
<accession>A0ABT8FD60</accession>
<comment type="similarity">
    <text evidence="2">Belongs to the bacterial solute-binding protein 2 family.</text>
</comment>
<dbReference type="PANTHER" id="PTHR46847:SF1">
    <property type="entry name" value="D-ALLOSE-BINDING PERIPLASMIC PROTEIN-RELATED"/>
    <property type="match status" value="1"/>
</dbReference>
<evidence type="ECO:0000313" key="6">
    <source>
        <dbReference type="EMBL" id="MDN4172350.1"/>
    </source>
</evidence>
<keyword evidence="3 4" id="KW-0732">Signal</keyword>
<comment type="caution">
    <text evidence="6">The sequence shown here is derived from an EMBL/GenBank/DDBJ whole genome shotgun (WGS) entry which is preliminary data.</text>
</comment>
<comment type="subcellular location">
    <subcellularLocation>
        <location evidence="1">Cell envelope</location>
    </subcellularLocation>
</comment>
<evidence type="ECO:0000256" key="3">
    <source>
        <dbReference type="ARBA" id="ARBA00022729"/>
    </source>
</evidence>
<dbReference type="Gene3D" id="3.40.50.2300">
    <property type="match status" value="2"/>
</dbReference>
<evidence type="ECO:0000256" key="1">
    <source>
        <dbReference type="ARBA" id="ARBA00004196"/>
    </source>
</evidence>
<evidence type="ECO:0000256" key="2">
    <source>
        <dbReference type="ARBA" id="ARBA00007639"/>
    </source>
</evidence>
<evidence type="ECO:0000259" key="5">
    <source>
        <dbReference type="Pfam" id="PF13407"/>
    </source>
</evidence>
<organism evidence="6 7">
    <name type="scientific">Nocardioides oceani</name>
    <dbReference type="NCBI Taxonomy" id="3058369"/>
    <lineage>
        <taxon>Bacteria</taxon>
        <taxon>Bacillati</taxon>
        <taxon>Actinomycetota</taxon>
        <taxon>Actinomycetes</taxon>
        <taxon>Propionibacteriales</taxon>
        <taxon>Nocardioidaceae</taxon>
        <taxon>Nocardioides</taxon>
    </lineage>
</organism>
<proteinExistence type="inferred from homology"/>
<feature type="signal peptide" evidence="4">
    <location>
        <begin position="1"/>
        <end position="30"/>
    </location>
</feature>
<dbReference type="SUPFAM" id="SSF53822">
    <property type="entry name" value="Periplasmic binding protein-like I"/>
    <property type="match status" value="1"/>
</dbReference>
<protein>
    <submittedName>
        <fullName evidence="6">Sugar ABC transporter substrate-binding protein</fullName>
    </submittedName>
</protein>
<dbReference type="PANTHER" id="PTHR46847">
    <property type="entry name" value="D-ALLOSE-BINDING PERIPLASMIC PROTEIN-RELATED"/>
    <property type="match status" value="1"/>
</dbReference>